<sequence>MHFFLSILFLLVLLFLLSLYIALLYYIVLLYCNSCTTKVDLLKRIYKRKGS</sequence>
<organism evidence="1">
    <name type="scientific">virus sp. ctBM815</name>
    <dbReference type="NCBI Taxonomy" id="2825806"/>
    <lineage>
        <taxon>Viruses</taxon>
    </lineage>
</organism>
<protein>
    <submittedName>
        <fullName evidence="1">Uncharacterized protein</fullName>
    </submittedName>
</protein>
<name>A0A8S5RKT2_9VIRU</name>
<dbReference type="EMBL" id="BK059109">
    <property type="protein sequence ID" value="DAE31713.1"/>
    <property type="molecule type" value="Genomic_DNA"/>
</dbReference>
<proteinExistence type="predicted"/>
<evidence type="ECO:0000313" key="1">
    <source>
        <dbReference type="EMBL" id="DAE31713.1"/>
    </source>
</evidence>
<accession>A0A8S5RKT2</accession>
<reference evidence="1" key="1">
    <citation type="journal article" date="2021" name="Proc. Natl. Acad. Sci. U.S.A.">
        <title>A Catalog of Tens of Thousands of Viruses from Human Metagenomes Reveals Hidden Associations with Chronic Diseases.</title>
        <authorList>
            <person name="Tisza M.J."/>
            <person name="Buck C.B."/>
        </authorList>
    </citation>
    <scope>NUCLEOTIDE SEQUENCE</scope>
    <source>
        <strain evidence="1">CtBM815</strain>
    </source>
</reference>